<dbReference type="GeneTree" id="ENSGT00530000063725"/>
<dbReference type="GO" id="GO:0002357">
    <property type="term" value="P:defense response to tumor cell"/>
    <property type="evidence" value="ECO:0000318"/>
    <property type="project" value="GO_Central"/>
</dbReference>
<evidence type="ECO:0000313" key="13">
    <source>
        <dbReference type="Proteomes" id="UP000002279"/>
    </source>
</evidence>
<dbReference type="GO" id="GO:0016020">
    <property type="term" value="C:membrane"/>
    <property type="evidence" value="ECO:0000318"/>
    <property type="project" value="GO_Central"/>
</dbReference>
<dbReference type="Pfam" id="PF01823">
    <property type="entry name" value="MACPF"/>
    <property type="match status" value="1"/>
</dbReference>
<proteinExistence type="inferred from homology"/>
<dbReference type="Ensembl" id="ENSOANT00000015914.2">
    <property type="protein sequence ID" value="ENSOANP00000015911.2"/>
    <property type="gene ID" value="ENSOANG00000010037.2"/>
</dbReference>
<dbReference type="SMART" id="SM00239">
    <property type="entry name" value="C2"/>
    <property type="match status" value="1"/>
</dbReference>
<keyword evidence="4" id="KW-0964">Secreted</keyword>
<keyword evidence="6" id="KW-0204">Cytolysis</keyword>
<dbReference type="SUPFAM" id="SSF49562">
    <property type="entry name" value="C2 domain (Calcium/lipid-binding domain, CaLB)"/>
    <property type="match status" value="1"/>
</dbReference>
<comment type="similarity">
    <text evidence="3">Belongs to the complement C6/C7/C8/C9 family.</text>
</comment>
<organism evidence="12 13">
    <name type="scientific">Ornithorhynchus anatinus</name>
    <name type="common">Duckbill platypus</name>
    <dbReference type="NCBI Taxonomy" id="9258"/>
    <lineage>
        <taxon>Eukaryota</taxon>
        <taxon>Metazoa</taxon>
        <taxon>Chordata</taxon>
        <taxon>Craniata</taxon>
        <taxon>Vertebrata</taxon>
        <taxon>Euteleostomi</taxon>
        <taxon>Mammalia</taxon>
        <taxon>Monotremata</taxon>
        <taxon>Ornithorhynchidae</taxon>
        <taxon>Ornithorhynchus</taxon>
    </lineage>
</organism>
<dbReference type="PROSITE" id="PS51412">
    <property type="entry name" value="MACPF_2"/>
    <property type="match status" value="1"/>
</dbReference>
<evidence type="ECO:0008006" key="14">
    <source>
        <dbReference type="Google" id="ProtNLM"/>
    </source>
</evidence>
<comment type="subcellular location">
    <subcellularLocation>
        <location evidence="1">Membrane</location>
    </subcellularLocation>
    <subcellularLocation>
        <location evidence="2">Secreted</location>
    </subcellularLocation>
</comment>
<dbReference type="eggNOG" id="ENOG502RQWS">
    <property type="taxonomic scope" value="Eukaryota"/>
</dbReference>
<reference evidence="12" key="3">
    <citation type="submission" date="2025-09" db="UniProtKB">
        <authorList>
            <consortium name="Ensembl"/>
        </authorList>
    </citation>
    <scope>IDENTIFICATION</scope>
    <source>
        <strain evidence="12">Glennie</strain>
    </source>
</reference>
<dbReference type="GO" id="GO:0022829">
    <property type="term" value="F:wide pore channel activity"/>
    <property type="evidence" value="ECO:0000318"/>
    <property type="project" value="GO_Central"/>
</dbReference>
<dbReference type="STRING" id="9258.ENSOANP00000015911"/>
<dbReference type="SMART" id="SM00457">
    <property type="entry name" value="MACPF"/>
    <property type="match status" value="1"/>
</dbReference>
<evidence type="ECO:0000256" key="8">
    <source>
        <dbReference type="ARBA" id="ARBA00023157"/>
    </source>
</evidence>
<dbReference type="Bgee" id="ENSOANG00000010037">
    <property type="expression patterns" value="Expressed in liver and 3 other cell types or tissues"/>
</dbReference>
<evidence type="ECO:0000256" key="3">
    <source>
        <dbReference type="ARBA" id="ARBA00009214"/>
    </source>
</evidence>
<keyword evidence="7" id="KW-0472">Membrane</keyword>
<feature type="domain" description="MACPF" evidence="11">
    <location>
        <begin position="27"/>
        <end position="375"/>
    </location>
</feature>
<evidence type="ECO:0000256" key="1">
    <source>
        <dbReference type="ARBA" id="ARBA00004370"/>
    </source>
</evidence>
<dbReference type="GO" id="GO:0140911">
    <property type="term" value="F:pore-forming activity"/>
    <property type="evidence" value="ECO:0007669"/>
    <property type="project" value="InterPro"/>
</dbReference>
<gene>
    <name evidence="12" type="primary">PRF1</name>
</gene>
<evidence type="ECO:0000256" key="2">
    <source>
        <dbReference type="ARBA" id="ARBA00004613"/>
    </source>
</evidence>
<dbReference type="CDD" id="cd04032">
    <property type="entry name" value="C2_Perforin"/>
    <property type="match status" value="1"/>
</dbReference>
<evidence type="ECO:0000256" key="9">
    <source>
        <dbReference type="SAM" id="SignalP"/>
    </source>
</evidence>
<evidence type="ECO:0000256" key="6">
    <source>
        <dbReference type="ARBA" id="ARBA00022852"/>
    </source>
</evidence>
<name>F6W9X7_ORNAN</name>
<feature type="domain" description="C2" evidence="10">
    <location>
        <begin position="397"/>
        <end position="512"/>
    </location>
</feature>
<dbReference type="GO" id="GO:0005576">
    <property type="term" value="C:extracellular region"/>
    <property type="evidence" value="ECO:0007669"/>
    <property type="project" value="UniProtKB-SubCell"/>
</dbReference>
<dbReference type="PROSITE" id="PS50004">
    <property type="entry name" value="C2"/>
    <property type="match status" value="1"/>
</dbReference>
<dbReference type="FunCoup" id="F6W9X7">
    <property type="interactions" value="326"/>
</dbReference>
<sequence length="556" mass="62106">MGGCFLLLPFFLLLRPLPVPAPCHTATRAECKKHQKFIPGSQLVGEGVDITTLRHTGFFPVDLNKYLRKDGTCTLCRNDHQGGDLQLLPLAVTDWRAEMTKCQRAVVKAMARSAAEVATSAAKKIQNNWKADLNVTPKPAVNVQVSVAGSHSREANFAAGKLQQDKYVFTSDTVECRYYRFRLIQMPPLEFEFKRALRFLPDKFTNSTQTEYFQLIANFGTHFIRSVELGGRATDITALRTCKLTLDGVTADEVADCLAVEAAVSVAFIGETTAKSKWCKEKIKKHNLKGSFHETYNERHVDVVGGQHESIADLIFGATKKTQQFSAWMATLPASPGLVTYSLDPLHFLLQKNDPRKEELRQAVSEYIIQKARWQNCTRPCPAGKVKSAHDPCRCVCHESWGMNEECCPKKWGLAKLQVRIIKASGLWGDYFTSTDAYVRVFFGGLEQRTPTIWNNNNPVWQTDIDFGPVQLNSGGPLRIQVWDADNGWDDDLLGTCDRAPHTEDSKIQDCYLNHGSVSFQYNVTCAPHLKGSTCLEYAHQGLLGKPVGNRSGAVW</sequence>
<evidence type="ECO:0000313" key="12">
    <source>
        <dbReference type="Ensembl" id="ENSOANP00000015911.2"/>
    </source>
</evidence>
<feature type="signal peptide" evidence="9">
    <location>
        <begin position="1"/>
        <end position="21"/>
    </location>
</feature>
<reference evidence="12 13" key="1">
    <citation type="journal article" date="2008" name="Nature">
        <title>Genome analysis of the platypus reveals unique signatures of evolution.</title>
        <authorList>
            <person name="Warren W.C."/>
            <person name="Hillier L.W."/>
            <person name="Marshall Graves J.A."/>
            <person name="Birney E."/>
            <person name="Ponting C.P."/>
            <person name="Grutzner F."/>
            <person name="Belov K."/>
            <person name="Miller W."/>
            <person name="Clarke L."/>
            <person name="Chinwalla A.T."/>
            <person name="Yang S.P."/>
            <person name="Heger A."/>
            <person name="Locke D.P."/>
            <person name="Miethke P."/>
            <person name="Waters P.D."/>
            <person name="Veyrunes F."/>
            <person name="Fulton L."/>
            <person name="Fulton B."/>
            <person name="Graves T."/>
            <person name="Wallis J."/>
            <person name="Puente X.S."/>
            <person name="Lopez-Otin C."/>
            <person name="Ordonez G.R."/>
            <person name="Eichler E.E."/>
            <person name="Chen L."/>
            <person name="Cheng Z."/>
            <person name="Deakin J.E."/>
            <person name="Alsop A."/>
            <person name="Thompson K."/>
            <person name="Kirby P."/>
            <person name="Papenfuss A.T."/>
            <person name="Wakefield M.J."/>
            <person name="Olender T."/>
            <person name="Lancet D."/>
            <person name="Huttley G.A."/>
            <person name="Smit A.F."/>
            <person name="Pask A."/>
            <person name="Temple-Smith P."/>
            <person name="Batzer M.A."/>
            <person name="Walker J.A."/>
            <person name="Konkel M.K."/>
            <person name="Harris R.S."/>
            <person name="Whittington C.M."/>
            <person name="Wong E.S."/>
            <person name="Gemmell N.J."/>
            <person name="Buschiazzo E."/>
            <person name="Vargas Jentzsch I.M."/>
            <person name="Merkel A."/>
            <person name="Schmitz J."/>
            <person name="Zemann A."/>
            <person name="Churakov G."/>
            <person name="Kriegs J.O."/>
            <person name="Brosius J."/>
            <person name="Murchison E.P."/>
            <person name="Sachidanandam R."/>
            <person name="Smith C."/>
            <person name="Hannon G.J."/>
            <person name="Tsend-Ayush E."/>
            <person name="McMillan D."/>
            <person name="Attenborough R."/>
            <person name="Rens W."/>
            <person name="Ferguson-Smith M."/>
            <person name="Lefevre C.M."/>
            <person name="Sharp J.A."/>
            <person name="Nicholas K.R."/>
            <person name="Ray D.A."/>
            <person name="Kube M."/>
            <person name="Reinhardt R."/>
            <person name="Pringle T.H."/>
            <person name="Taylor J."/>
            <person name="Jones R.C."/>
            <person name="Nixon B."/>
            <person name="Dacheux J.L."/>
            <person name="Niwa H."/>
            <person name="Sekita Y."/>
            <person name="Huang X."/>
            <person name="Stark A."/>
            <person name="Kheradpour P."/>
            <person name="Kellis M."/>
            <person name="Flicek P."/>
            <person name="Chen Y."/>
            <person name="Webber C."/>
            <person name="Hardison R."/>
            <person name="Nelson J."/>
            <person name="Hallsworth-Pepin K."/>
            <person name="Delehaunty K."/>
            <person name="Markovic C."/>
            <person name="Minx P."/>
            <person name="Feng Y."/>
            <person name="Kremitzki C."/>
            <person name="Mitreva M."/>
            <person name="Glasscock J."/>
            <person name="Wylie T."/>
            <person name="Wohldmann P."/>
            <person name="Thiru P."/>
            <person name="Nhan M.N."/>
            <person name="Pohl C.S."/>
            <person name="Smith S.M."/>
            <person name="Hou S."/>
            <person name="Nefedov M."/>
            <person name="de Jong P.J."/>
            <person name="Renfree M.B."/>
            <person name="Mardis E.R."/>
            <person name="Wilson R.K."/>
        </authorList>
    </citation>
    <scope>NUCLEOTIDE SEQUENCE [LARGE SCALE GENOMIC DNA]</scope>
    <source>
        <strain evidence="12 13">Glennie</strain>
    </source>
</reference>
<dbReference type="Gene3D" id="2.60.40.150">
    <property type="entry name" value="C2 domain"/>
    <property type="match status" value="1"/>
</dbReference>
<evidence type="ECO:0000259" key="10">
    <source>
        <dbReference type="PROSITE" id="PS50004"/>
    </source>
</evidence>
<protein>
    <recommendedName>
        <fullName evidence="14">Perforin 1</fullName>
    </recommendedName>
</protein>
<keyword evidence="13" id="KW-1185">Reference proteome</keyword>
<reference evidence="12" key="2">
    <citation type="submission" date="2025-08" db="UniProtKB">
        <authorList>
            <consortium name="Ensembl"/>
        </authorList>
    </citation>
    <scope>IDENTIFICATION</scope>
    <source>
        <strain evidence="12">Glennie</strain>
    </source>
</reference>
<dbReference type="GO" id="GO:0051607">
    <property type="term" value="P:defense response to virus"/>
    <property type="evidence" value="ECO:0000318"/>
    <property type="project" value="GO_Central"/>
</dbReference>
<dbReference type="InterPro" id="IPR020864">
    <property type="entry name" value="MACPF"/>
</dbReference>
<dbReference type="InterPro" id="IPR037300">
    <property type="entry name" value="Perforin-1_C2"/>
</dbReference>
<dbReference type="Pfam" id="PF00168">
    <property type="entry name" value="C2"/>
    <property type="match status" value="1"/>
</dbReference>
<dbReference type="InParanoid" id="F6W9X7"/>
<dbReference type="Proteomes" id="UP000002279">
    <property type="component" value="Chromosome 3"/>
</dbReference>
<dbReference type="GO" id="GO:0001771">
    <property type="term" value="P:immunological synapse formation"/>
    <property type="evidence" value="ECO:0000318"/>
    <property type="project" value="GO_Central"/>
</dbReference>
<keyword evidence="8" id="KW-1015">Disulfide bond</keyword>
<dbReference type="GO" id="GO:0031640">
    <property type="term" value="P:killing of cells of another organism"/>
    <property type="evidence" value="ECO:0007669"/>
    <property type="project" value="UniProtKB-KW"/>
</dbReference>
<dbReference type="PANTHER" id="PTHR46096:SF3">
    <property type="entry name" value="PERFORIN-1"/>
    <property type="match status" value="1"/>
</dbReference>
<evidence type="ECO:0000256" key="4">
    <source>
        <dbReference type="ARBA" id="ARBA00022525"/>
    </source>
</evidence>
<dbReference type="InterPro" id="IPR000008">
    <property type="entry name" value="C2_dom"/>
</dbReference>
<dbReference type="InterPro" id="IPR035892">
    <property type="entry name" value="C2_domain_sf"/>
</dbReference>
<accession>F6W9X7</accession>
<dbReference type="AlphaFoldDB" id="F6W9X7"/>
<dbReference type="GO" id="GO:0005509">
    <property type="term" value="F:calcium ion binding"/>
    <property type="evidence" value="ECO:0007669"/>
    <property type="project" value="InterPro"/>
</dbReference>
<keyword evidence="5 9" id="KW-0732">Signal</keyword>
<dbReference type="InterPro" id="IPR020863">
    <property type="entry name" value="MACPF_CS"/>
</dbReference>
<dbReference type="PROSITE" id="PS00279">
    <property type="entry name" value="MACPF_1"/>
    <property type="match status" value="1"/>
</dbReference>
<evidence type="ECO:0000259" key="11">
    <source>
        <dbReference type="PROSITE" id="PS51412"/>
    </source>
</evidence>
<evidence type="ECO:0000256" key="7">
    <source>
        <dbReference type="ARBA" id="ARBA00023136"/>
    </source>
</evidence>
<dbReference type="PANTHER" id="PTHR46096">
    <property type="entry name" value="PERFORIN-1"/>
    <property type="match status" value="1"/>
</dbReference>
<feature type="chain" id="PRO_5027723675" description="Perforin 1" evidence="9">
    <location>
        <begin position="22"/>
        <end position="556"/>
    </location>
</feature>
<evidence type="ECO:0000256" key="5">
    <source>
        <dbReference type="ARBA" id="ARBA00022729"/>
    </source>
</evidence>
<dbReference type="InterPro" id="IPR052784">
    <property type="entry name" value="Perforin-1_pore-forming"/>
</dbReference>
<dbReference type="GO" id="GO:0001913">
    <property type="term" value="P:T cell mediated cytotoxicity"/>
    <property type="evidence" value="ECO:0000318"/>
    <property type="project" value="GO_Central"/>
</dbReference>